<accession>A0A0G0JJE8</accession>
<reference evidence="1 2" key="1">
    <citation type="journal article" date="2015" name="Nature">
        <title>rRNA introns, odd ribosomes, and small enigmatic genomes across a large radiation of phyla.</title>
        <authorList>
            <person name="Brown C.T."/>
            <person name="Hug L.A."/>
            <person name="Thomas B.C."/>
            <person name="Sharon I."/>
            <person name="Castelle C.J."/>
            <person name="Singh A."/>
            <person name="Wilkins M.J."/>
            <person name="Williams K.H."/>
            <person name="Banfield J.F."/>
        </authorList>
    </citation>
    <scope>NUCLEOTIDE SEQUENCE [LARGE SCALE GENOMIC DNA]</scope>
</reference>
<comment type="caution">
    <text evidence="1">The sequence shown here is derived from an EMBL/GenBank/DDBJ whole genome shotgun (WGS) entry which is preliminary data.</text>
</comment>
<evidence type="ECO:0000313" key="1">
    <source>
        <dbReference type="EMBL" id="KKQ36859.1"/>
    </source>
</evidence>
<dbReference type="STRING" id="1618545.US53_C0035G0012"/>
<gene>
    <name evidence="1" type="ORF">US53_C0035G0012</name>
</gene>
<dbReference type="AlphaFoldDB" id="A0A0G0JJE8"/>
<dbReference type="Proteomes" id="UP000034591">
    <property type="component" value="Unassembled WGS sequence"/>
</dbReference>
<dbReference type="EMBL" id="LBTI01000035">
    <property type="protein sequence ID" value="KKQ36859.1"/>
    <property type="molecule type" value="Genomic_DNA"/>
</dbReference>
<evidence type="ECO:0000313" key="2">
    <source>
        <dbReference type="Proteomes" id="UP000034591"/>
    </source>
</evidence>
<proteinExistence type="predicted"/>
<protein>
    <submittedName>
        <fullName evidence="1">Precorrin-8X methylmutase</fullName>
    </submittedName>
</protein>
<organism evidence="1 2">
    <name type="scientific">Candidatus Woesebacteria bacterium GW2011_GWA1_37_7</name>
    <dbReference type="NCBI Taxonomy" id="1618545"/>
    <lineage>
        <taxon>Bacteria</taxon>
        <taxon>Candidatus Woeseibacteriota</taxon>
    </lineage>
</organism>
<sequence length="281" mass="31697">MARLFDAYYAVDWSSKNVPSANKPSKDSLWVGEKLANGGSAESYFKTRHACKSYLKEKLLEHVQKKERVFVGFDFAYGYPKGFARALGLKGVPWKVLWNQLNKLITDTEENANNRFEVASLLNERCGGKDGPLWGHPVGREYKTLTIKSPKLSYPFSANGVLLERYRIVDNMEKSKGIQPIWKLAGPASVGGQCLVGIPIVCQLRDDEELSRYSKVWPFETGFTKDPVGKGPCILHCEIWPGNIPLELDKKIEIRDQAQVKAVVSWLSWLDDKNQLGIPFC</sequence>
<name>A0A0G0JJE8_9BACT</name>